<organism evidence="2 3">
    <name type="scientific">Stylonychia lemnae</name>
    <name type="common">Ciliate</name>
    <dbReference type="NCBI Taxonomy" id="5949"/>
    <lineage>
        <taxon>Eukaryota</taxon>
        <taxon>Sar</taxon>
        <taxon>Alveolata</taxon>
        <taxon>Ciliophora</taxon>
        <taxon>Intramacronucleata</taxon>
        <taxon>Spirotrichea</taxon>
        <taxon>Stichotrichia</taxon>
        <taxon>Sporadotrichida</taxon>
        <taxon>Oxytrichidae</taxon>
        <taxon>Stylonychinae</taxon>
        <taxon>Stylonychia</taxon>
    </lineage>
</organism>
<gene>
    <name evidence="2" type="primary">Contig212.g247</name>
    <name evidence="2" type="ORF">STYLEM_6991</name>
</gene>
<dbReference type="AlphaFoldDB" id="A0A078A824"/>
<dbReference type="EMBL" id="CCKQ01006701">
    <property type="protein sequence ID" value="CDW78021.1"/>
    <property type="molecule type" value="Genomic_DNA"/>
</dbReference>
<dbReference type="Proteomes" id="UP000039865">
    <property type="component" value="Unassembled WGS sequence"/>
</dbReference>
<name>A0A078A824_STYLE</name>
<evidence type="ECO:0000256" key="1">
    <source>
        <dbReference type="SAM" id="SignalP"/>
    </source>
</evidence>
<keyword evidence="1" id="KW-0732">Signal</keyword>
<accession>A0A078A824</accession>
<reference evidence="2 3" key="1">
    <citation type="submission" date="2014-06" db="EMBL/GenBank/DDBJ databases">
        <authorList>
            <person name="Swart Estienne"/>
        </authorList>
    </citation>
    <scope>NUCLEOTIDE SEQUENCE [LARGE SCALE GENOMIC DNA]</scope>
    <source>
        <strain evidence="2 3">130c</strain>
    </source>
</reference>
<sequence>MQNLKLITPLFCFSVCFIFSIALSHASSASAVVDRKCFTQKQFPIKFAGLPQKNEIVDITNIQESDGDLVFGGSITISGIKSPLLGYYDQDIYYSRLKWMFSILTRISDLEFKRIVAIYIKNGKSYFTIKSDTSAYLAVIKFDNYAMEVVSAVAIPDCKQWQSFNHLLTVDENGFAYIIVYFADSELPSILKLTMGQDGTSWQTKLNYPTVLSSLIPIATQSSILVSGIIQNPGLENAIFCFKLTDNIGHVTDLLIYQNPSLPEIFLTTKVSVVYYNEVQNTILICYEKYEMPYFSGFIYTNIGISQTQRAHFSTDEYLNYLEVIYHNTRYKLLVKIISQDQATEKYIFFSFYEDSLLAANSEFTRYDIQEIKVHPGFAISNLYAKRMSDRNYYTVVIKSTYSFSVIYSDYDDQQCGAFITLEDSTDFITATIEIFISNCRYLTHLLDRRDLLQDVVEFEETIDQCGARGTIQRIYLILTTTLANISFYQKILQISNKCHYAQTHTSF</sequence>
<feature type="signal peptide" evidence="1">
    <location>
        <begin position="1"/>
        <end position="26"/>
    </location>
</feature>
<protein>
    <submittedName>
        <fullName evidence="2">Uncharacterized protein</fullName>
    </submittedName>
</protein>
<proteinExistence type="predicted"/>
<feature type="chain" id="PRO_5001729244" evidence="1">
    <location>
        <begin position="27"/>
        <end position="508"/>
    </location>
</feature>
<evidence type="ECO:0000313" key="2">
    <source>
        <dbReference type="EMBL" id="CDW78021.1"/>
    </source>
</evidence>
<keyword evidence="3" id="KW-1185">Reference proteome</keyword>
<evidence type="ECO:0000313" key="3">
    <source>
        <dbReference type="Proteomes" id="UP000039865"/>
    </source>
</evidence>
<dbReference type="InParanoid" id="A0A078A824"/>